<proteinExistence type="predicted"/>
<sequence length="639" mass="72562">MRSATLALLASYLLISLVHFCYYPKWQQAGAEATISYDVSGYYMYLPAAFIYQDLKEVKFLDDVISDYRPTSDPYQAFTHESGNRVMKYSLGQSVMYLPFFAVAHGWASVSEIYPADGFSHPYQFMISLGSLLVSFLGLYWLMVLLRHYFREEAVALTLLCIAFGTNYLNYSAIDGAMTHNNVFTLYALLLLTTHRFYTKASWRRALLIGGCIGLMALTRPTEIIAALLPILWGLDLTKKGAIQERLAFFGQHWAKLVGAAAVTLAIGSLQLFYWKYVSGDWIVYSYQDQGFDWLKAHIYHGLFSYKAGWLVYTPLMAFGALGFLPLFFQRREIFFPTFLHAVLFIYVAFAWSVWWYGGSLGQRTMVQAYVTLSFPLAAFLGWVFGWEKDLEASRSDEGAEGPSSVQGLGAQPQVQGVAKEQGKTSAKILPFFIGGLLLLFTWHNLWFTHQAHRGGLFLTEQMTETYFWRTLYTFDKNYDDRLALDTPEFFPGEATIGQLLYENDFEDRSTDDCGLTPVTGNGALCLVAKQQNSPDFITDIDLPPRTWIRASVDVKIDQPRGNRDNSAQMIIAFRRNGVEVKRRMIRMHRVLNHDWRRSVHIDSKVPDAGADQVVVSFWNGGNSQPGMVLDGLRVFTVE</sequence>
<feature type="transmembrane region" description="Helical" evidence="1">
    <location>
        <begin position="335"/>
        <end position="357"/>
    </location>
</feature>
<keyword evidence="3" id="KW-0328">Glycosyltransferase</keyword>
<keyword evidence="4" id="KW-1185">Reference proteome</keyword>
<dbReference type="InterPro" id="IPR038731">
    <property type="entry name" value="RgtA/B/C-like"/>
</dbReference>
<evidence type="ECO:0000256" key="1">
    <source>
        <dbReference type="SAM" id="Phobius"/>
    </source>
</evidence>
<dbReference type="Proteomes" id="UP000199021">
    <property type="component" value="Unassembled WGS sequence"/>
</dbReference>
<evidence type="ECO:0000313" key="3">
    <source>
        <dbReference type="EMBL" id="SEQ64717.1"/>
    </source>
</evidence>
<dbReference type="EMBL" id="FOFB01000013">
    <property type="protein sequence ID" value="SEQ64717.1"/>
    <property type="molecule type" value="Genomic_DNA"/>
</dbReference>
<gene>
    <name evidence="3" type="ORF">SAMN05444359_11359</name>
</gene>
<feature type="transmembrane region" description="Helical" evidence="1">
    <location>
        <begin position="429"/>
        <end position="448"/>
    </location>
</feature>
<keyword evidence="1" id="KW-1133">Transmembrane helix</keyword>
<feature type="transmembrane region" description="Helical" evidence="1">
    <location>
        <begin position="253"/>
        <end position="275"/>
    </location>
</feature>
<dbReference type="RefSeq" id="WP_090169071.1">
    <property type="nucleotide sequence ID" value="NZ_FOFB01000013.1"/>
</dbReference>
<dbReference type="InParanoid" id="A0A1H9HQY2"/>
<feature type="transmembrane region" description="Helical" evidence="1">
    <location>
        <begin position="369"/>
        <end position="387"/>
    </location>
</feature>
<dbReference type="Pfam" id="PF13231">
    <property type="entry name" value="PMT_2"/>
    <property type="match status" value="1"/>
</dbReference>
<name>A0A1H9HQY2_9BACT</name>
<feature type="transmembrane region" description="Helical" evidence="1">
    <location>
        <begin position="177"/>
        <end position="194"/>
    </location>
</feature>
<accession>A0A1H9HQY2</accession>
<keyword evidence="1" id="KW-0472">Membrane</keyword>
<evidence type="ECO:0000313" key="4">
    <source>
        <dbReference type="Proteomes" id="UP000199021"/>
    </source>
</evidence>
<evidence type="ECO:0000259" key="2">
    <source>
        <dbReference type="Pfam" id="PF13231"/>
    </source>
</evidence>
<dbReference type="AlphaFoldDB" id="A0A1H9HQY2"/>
<keyword evidence="1" id="KW-0812">Transmembrane</keyword>
<feature type="transmembrane region" description="Helical" evidence="1">
    <location>
        <begin position="310"/>
        <end position="329"/>
    </location>
</feature>
<protein>
    <submittedName>
        <fullName evidence="3">Dolichyl-phosphate-mannose-protein mannosyltransferase</fullName>
    </submittedName>
</protein>
<dbReference type="STRING" id="478744.SAMN05444359_11359"/>
<organism evidence="3 4">
    <name type="scientific">Neolewinella agarilytica</name>
    <dbReference type="NCBI Taxonomy" id="478744"/>
    <lineage>
        <taxon>Bacteria</taxon>
        <taxon>Pseudomonadati</taxon>
        <taxon>Bacteroidota</taxon>
        <taxon>Saprospiria</taxon>
        <taxon>Saprospirales</taxon>
        <taxon>Lewinellaceae</taxon>
        <taxon>Neolewinella</taxon>
    </lineage>
</organism>
<feature type="transmembrane region" description="Helical" evidence="1">
    <location>
        <begin position="154"/>
        <end position="171"/>
    </location>
</feature>
<feature type="transmembrane region" description="Helical" evidence="1">
    <location>
        <begin position="123"/>
        <end position="142"/>
    </location>
</feature>
<dbReference type="GO" id="GO:0016757">
    <property type="term" value="F:glycosyltransferase activity"/>
    <property type="evidence" value="ECO:0007669"/>
    <property type="project" value="UniProtKB-KW"/>
</dbReference>
<feature type="domain" description="Glycosyltransferase RgtA/B/C/D-like" evidence="2">
    <location>
        <begin position="124"/>
        <end position="229"/>
    </location>
</feature>
<dbReference type="OrthoDB" id="136762at2"/>
<keyword evidence="3" id="KW-0808">Transferase</keyword>
<reference evidence="4" key="1">
    <citation type="submission" date="2016-10" db="EMBL/GenBank/DDBJ databases">
        <authorList>
            <person name="Varghese N."/>
            <person name="Submissions S."/>
        </authorList>
    </citation>
    <scope>NUCLEOTIDE SEQUENCE [LARGE SCALE GENOMIC DNA]</scope>
    <source>
        <strain evidence="4">DSM 24740</strain>
    </source>
</reference>